<dbReference type="InterPro" id="IPR041166">
    <property type="entry name" value="Rubredoxin_2"/>
</dbReference>
<proteinExistence type="predicted"/>
<dbReference type="Proteomes" id="UP000015729">
    <property type="component" value="Unassembled WGS sequence"/>
</dbReference>
<reference evidence="3 4" key="1">
    <citation type="journal article" date="2013" name="PLoS Pathog.">
        <title>Genomic analysis of the Kiwifruit pathogen Pseudomonas syringae pv. actinidiae provides insight into the origins of an emergent plant disease.</title>
        <authorList>
            <person name="McCann H.C."/>
            <person name="Rikkerink E.H."/>
            <person name="Bertels F."/>
            <person name="Fiers M."/>
            <person name="Lu A."/>
            <person name="Rees-George J."/>
            <person name="Andersen M.T."/>
            <person name="Gleave A.P."/>
            <person name="Haubold B."/>
            <person name="Wohlers M.W."/>
            <person name="Guttman D.S."/>
            <person name="Wang P.W."/>
            <person name="Straub C."/>
            <person name="Vanneste J.L."/>
            <person name="Rainey P.B."/>
            <person name="Templeton M.D."/>
        </authorList>
    </citation>
    <scope>NUCLEOTIDE SEQUENCE [LARGE SCALE GENOMIC DNA]</scope>
    <source>
        <strain evidence="3 4">ICMP 18807</strain>
    </source>
</reference>
<name>S6WC21_PSESF</name>
<evidence type="ECO:0000259" key="2">
    <source>
        <dbReference type="Pfam" id="PF18073"/>
    </source>
</evidence>
<feature type="domain" description="LapB rubredoxin metal binding" evidence="2">
    <location>
        <begin position="8"/>
        <end position="35"/>
    </location>
</feature>
<accession>S6WC21</accession>
<evidence type="ECO:0000313" key="4">
    <source>
        <dbReference type="Proteomes" id="UP000015729"/>
    </source>
</evidence>
<gene>
    <name evidence="3" type="ORF">A244_01735</name>
</gene>
<evidence type="ECO:0000313" key="3">
    <source>
        <dbReference type="EMBL" id="EPN63749.1"/>
    </source>
</evidence>
<keyword evidence="1" id="KW-0479">Metal-binding</keyword>
<dbReference type="EMBL" id="AOKG01000118">
    <property type="protein sequence ID" value="EPN63749.1"/>
    <property type="molecule type" value="Genomic_DNA"/>
</dbReference>
<sequence>MAKAKRLYGCTECGATFPKWAGQCADCGAWNTLVETMIESGAAAPP</sequence>
<dbReference type="Pfam" id="PF18073">
    <property type="entry name" value="Zn_ribbon_LapB"/>
    <property type="match status" value="1"/>
</dbReference>
<evidence type="ECO:0000256" key="1">
    <source>
        <dbReference type="ARBA" id="ARBA00022723"/>
    </source>
</evidence>
<feature type="non-terminal residue" evidence="3">
    <location>
        <position position="46"/>
    </location>
</feature>
<protein>
    <submittedName>
        <fullName evidence="3">DNA repair protein RadA</fullName>
    </submittedName>
</protein>
<dbReference type="AlphaFoldDB" id="S6WC21"/>
<comment type="caution">
    <text evidence="3">The sequence shown here is derived from an EMBL/GenBank/DDBJ whole genome shotgun (WGS) entry which is preliminary data.</text>
</comment>
<dbReference type="GO" id="GO:0046872">
    <property type="term" value="F:metal ion binding"/>
    <property type="evidence" value="ECO:0007669"/>
    <property type="project" value="UniProtKB-KW"/>
</dbReference>
<organism evidence="3 4">
    <name type="scientific">Pseudomonas syringae pv. actinidiae ICMP 18807</name>
    <dbReference type="NCBI Taxonomy" id="1194404"/>
    <lineage>
        <taxon>Bacteria</taxon>
        <taxon>Pseudomonadati</taxon>
        <taxon>Pseudomonadota</taxon>
        <taxon>Gammaproteobacteria</taxon>
        <taxon>Pseudomonadales</taxon>
        <taxon>Pseudomonadaceae</taxon>
        <taxon>Pseudomonas</taxon>
        <taxon>Pseudomonas syringae</taxon>
    </lineage>
</organism>